<name>A0ABW0BAI6_9ACTN</name>
<protein>
    <submittedName>
        <fullName evidence="3">DUF6801 domain-containing protein</fullName>
    </submittedName>
</protein>
<sequence>MIPGAQAASGVQEIDAELVYTCEFPTGRQSVKVGVSAKIPESARAGQAIQPEDVALDVTLPEGALAGPADSAAATVSAETRLSVDVSQGGQQARAEWLGTTAVPSPVPGTGELTLSTSGNVPYVKPGTSGGLTLDAAALDVVLDLKKADGTPAEPPSVSLNCALDGDQKTVLAAVDVGDEGEEGTPEPTPSDALPGEEEDTAGAGDIPEIGAETKESAATDAPPCAGDPSDDFALVAYVTGYANVEKLNGATKFPAACTKIKQGPSRLVPGEDGSLHVYQDSTADLEYKGKPQLPPTSGTFLTFGFMPTTAKLEMTQIPSGTAADGTRIPNIHSDLHIFNGISENRTDINLEFMLRLYDVEVNGVPLDVGDACRTSRPFTLRLLGLGWYGREDPGYMLVTGGPLTGSVTIPPFSGCGVGEDLDDIFTASLSGVTNYVKQIQGAPCIPVNGSNCTAENEPTDIPKATR</sequence>
<dbReference type="InterPro" id="IPR046542">
    <property type="entry name" value="DUF6801"/>
</dbReference>
<keyword evidence="4" id="KW-1185">Reference proteome</keyword>
<dbReference type="EMBL" id="JBHSKI010000014">
    <property type="protein sequence ID" value="MFC5174250.1"/>
    <property type="molecule type" value="Genomic_DNA"/>
</dbReference>
<evidence type="ECO:0000256" key="1">
    <source>
        <dbReference type="SAM" id="MobiDB-lite"/>
    </source>
</evidence>
<evidence type="ECO:0000313" key="4">
    <source>
        <dbReference type="Proteomes" id="UP001596208"/>
    </source>
</evidence>
<reference evidence="4" key="1">
    <citation type="journal article" date="2019" name="Int. J. Syst. Evol. Microbiol.">
        <title>The Global Catalogue of Microorganisms (GCM) 10K type strain sequencing project: providing services to taxonomists for standard genome sequencing and annotation.</title>
        <authorList>
            <consortium name="The Broad Institute Genomics Platform"/>
            <consortium name="The Broad Institute Genome Sequencing Center for Infectious Disease"/>
            <person name="Wu L."/>
            <person name="Ma J."/>
        </authorList>
    </citation>
    <scope>NUCLEOTIDE SEQUENCE [LARGE SCALE GENOMIC DNA]</scope>
    <source>
        <strain evidence="4">CGMCC 4.1721</strain>
    </source>
</reference>
<feature type="domain" description="DUF6801" evidence="2">
    <location>
        <begin position="20"/>
        <end position="173"/>
    </location>
</feature>
<accession>A0ABW0BAI6</accession>
<dbReference type="RefSeq" id="WP_107418487.1">
    <property type="nucleotide sequence ID" value="NZ_JBHSKI010000014.1"/>
</dbReference>
<feature type="region of interest" description="Disordered" evidence="1">
    <location>
        <begin position="179"/>
        <end position="207"/>
    </location>
</feature>
<dbReference type="Pfam" id="PF20611">
    <property type="entry name" value="DUF6801"/>
    <property type="match status" value="1"/>
</dbReference>
<gene>
    <name evidence="3" type="ORF">ACFPRK_27225</name>
</gene>
<evidence type="ECO:0000259" key="2">
    <source>
        <dbReference type="Pfam" id="PF20611"/>
    </source>
</evidence>
<proteinExistence type="predicted"/>
<dbReference type="Proteomes" id="UP001596208">
    <property type="component" value="Unassembled WGS sequence"/>
</dbReference>
<comment type="caution">
    <text evidence="3">The sequence shown here is derived from an EMBL/GenBank/DDBJ whole genome shotgun (WGS) entry which is preliminary data.</text>
</comment>
<evidence type="ECO:0000313" key="3">
    <source>
        <dbReference type="EMBL" id="MFC5174250.1"/>
    </source>
</evidence>
<organism evidence="3 4">
    <name type="scientific">Streptomyces mutomycini</name>
    <dbReference type="NCBI Taxonomy" id="284036"/>
    <lineage>
        <taxon>Bacteria</taxon>
        <taxon>Bacillati</taxon>
        <taxon>Actinomycetota</taxon>
        <taxon>Actinomycetes</taxon>
        <taxon>Kitasatosporales</taxon>
        <taxon>Streptomycetaceae</taxon>
        <taxon>Streptomyces</taxon>
    </lineage>
</organism>